<keyword evidence="4" id="KW-1134">Transmembrane beta strand</keyword>
<feature type="domain" description="Porin" evidence="12">
    <location>
        <begin position="23"/>
        <end position="345"/>
    </location>
</feature>
<dbReference type="InterPro" id="IPR002299">
    <property type="entry name" value="Porin_Neis"/>
</dbReference>
<keyword evidence="3" id="KW-0813">Transport</keyword>
<evidence type="ECO:0000256" key="1">
    <source>
        <dbReference type="ARBA" id="ARBA00004571"/>
    </source>
</evidence>
<dbReference type="GO" id="GO:0009279">
    <property type="term" value="C:cell outer membrane"/>
    <property type="evidence" value="ECO:0007669"/>
    <property type="project" value="UniProtKB-SubCell"/>
</dbReference>
<dbReference type="InterPro" id="IPR050298">
    <property type="entry name" value="Gram-neg_bact_OMP"/>
</dbReference>
<dbReference type="GO" id="GO:0034220">
    <property type="term" value="P:monoatomic ion transmembrane transport"/>
    <property type="evidence" value="ECO:0007669"/>
    <property type="project" value="InterPro"/>
</dbReference>
<evidence type="ECO:0000256" key="6">
    <source>
        <dbReference type="ARBA" id="ARBA00022729"/>
    </source>
</evidence>
<evidence type="ECO:0000256" key="10">
    <source>
        <dbReference type="ARBA" id="ARBA00023237"/>
    </source>
</evidence>
<accession>A0A5E4RC44</accession>
<reference evidence="13 14" key="1">
    <citation type="submission" date="2019-08" db="EMBL/GenBank/DDBJ databases">
        <authorList>
            <person name="Peeters C."/>
        </authorList>
    </citation>
    <scope>NUCLEOTIDE SEQUENCE [LARGE SCALE GENOMIC DNA]</scope>
    <source>
        <strain evidence="13 14">LMG 30175</strain>
    </source>
</reference>
<keyword evidence="8" id="KW-0626">Porin</keyword>
<dbReference type="CDD" id="cd00342">
    <property type="entry name" value="gram_neg_porins"/>
    <property type="match status" value="1"/>
</dbReference>
<dbReference type="PANTHER" id="PTHR34501">
    <property type="entry name" value="PROTEIN YDDL-RELATED"/>
    <property type="match status" value="1"/>
</dbReference>
<dbReference type="PANTHER" id="PTHR34501:SF9">
    <property type="entry name" value="MAJOR OUTER MEMBRANE PROTEIN P.IA"/>
    <property type="match status" value="1"/>
</dbReference>
<dbReference type="GO" id="GO:0015288">
    <property type="term" value="F:porin activity"/>
    <property type="evidence" value="ECO:0007669"/>
    <property type="project" value="UniProtKB-KW"/>
</dbReference>
<gene>
    <name evidence="13" type="ORF">PTE30175_00088</name>
</gene>
<keyword evidence="9" id="KW-0472">Membrane</keyword>
<evidence type="ECO:0000256" key="2">
    <source>
        <dbReference type="ARBA" id="ARBA00011233"/>
    </source>
</evidence>
<evidence type="ECO:0000256" key="3">
    <source>
        <dbReference type="ARBA" id="ARBA00022448"/>
    </source>
</evidence>
<comment type="subcellular location">
    <subcellularLocation>
        <location evidence="1">Cell outer membrane</location>
        <topology evidence="1">Multi-pass membrane protein</topology>
    </subcellularLocation>
</comment>
<comment type="subunit">
    <text evidence="2">Homotrimer.</text>
</comment>
<dbReference type="Gene3D" id="2.40.160.10">
    <property type="entry name" value="Porin"/>
    <property type="match status" value="1"/>
</dbReference>
<dbReference type="InterPro" id="IPR023614">
    <property type="entry name" value="Porin_dom_sf"/>
</dbReference>
<feature type="signal peptide" evidence="11">
    <location>
        <begin position="1"/>
        <end position="36"/>
    </location>
</feature>
<evidence type="ECO:0000259" key="12">
    <source>
        <dbReference type="Pfam" id="PF13609"/>
    </source>
</evidence>
<keyword evidence="6 11" id="KW-0732">Signal</keyword>
<dbReference type="PRINTS" id="PR00184">
    <property type="entry name" value="NEISSPPORIN"/>
</dbReference>
<dbReference type="SUPFAM" id="SSF56935">
    <property type="entry name" value="Porins"/>
    <property type="match status" value="1"/>
</dbReference>
<dbReference type="InterPro" id="IPR033900">
    <property type="entry name" value="Gram_neg_porin_domain"/>
</dbReference>
<evidence type="ECO:0000256" key="9">
    <source>
        <dbReference type="ARBA" id="ARBA00023136"/>
    </source>
</evidence>
<dbReference type="AlphaFoldDB" id="A0A5E4RC44"/>
<protein>
    <submittedName>
        <fullName evidence="13">Porin</fullName>
    </submittedName>
</protein>
<evidence type="ECO:0000256" key="5">
    <source>
        <dbReference type="ARBA" id="ARBA00022692"/>
    </source>
</evidence>
<dbReference type="Pfam" id="PF13609">
    <property type="entry name" value="Porin_4"/>
    <property type="match status" value="1"/>
</dbReference>
<evidence type="ECO:0000256" key="11">
    <source>
        <dbReference type="SAM" id="SignalP"/>
    </source>
</evidence>
<keyword evidence="10" id="KW-0998">Cell outer membrane</keyword>
<evidence type="ECO:0000256" key="4">
    <source>
        <dbReference type="ARBA" id="ARBA00022452"/>
    </source>
</evidence>
<dbReference type="OrthoDB" id="8982743at2"/>
<keyword evidence="5" id="KW-0812">Transmembrane</keyword>
<evidence type="ECO:0000256" key="7">
    <source>
        <dbReference type="ARBA" id="ARBA00023065"/>
    </source>
</evidence>
<proteinExistence type="predicted"/>
<dbReference type="Proteomes" id="UP000414233">
    <property type="component" value="Unassembled WGS sequence"/>
</dbReference>
<name>A0A5E4RC44_9BURK</name>
<keyword evidence="7" id="KW-0406">Ion transport</keyword>
<organism evidence="13 14">
    <name type="scientific">Pandoraea terrae</name>
    <dbReference type="NCBI Taxonomy" id="1537710"/>
    <lineage>
        <taxon>Bacteria</taxon>
        <taxon>Pseudomonadati</taxon>
        <taxon>Pseudomonadota</taxon>
        <taxon>Betaproteobacteria</taxon>
        <taxon>Burkholderiales</taxon>
        <taxon>Burkholderiaceae</taxon>
        <taxon>Pandoraea</taxon>
    </lineage>
</organism>
<dbReference type="GO" id="GO:0046930">
    <property type="term" value="C:pore complex"/>
    <property type="evidence" value="ECO:0007669"/>
    <property type="project" value="UniProtKB-KW"/>
</dbReference>
<feature type="chain" id="PRO_5023123557" evidence="11">
    <location>
        <begin position="37"/>
        <end position="374"/>
    </location>
</feature>
<dbReference type="EMBL" id="CABPRZ010000001">
    <property type="protein sequence ID" value="VVD60787.1"/>
    <property type="molecule type" value="Genomic_DNA"/>
</dbReference>
<dbReference type="PRINTS" id="PR00182">
    <property type="entry name" value="ECOLNEIPORIN"/>
</dbReference>
<evidence type="ECO:0000313" key="13">
    <source>
        <dbReference type="EMBL" id="VVD60787.1"/>
    </source>
</evidence>
<evidence type="ECO:0000256" key="8">
    <source>
        <dbReference type="ARBA" id="ARBA00023114"/>
    </source>
</evidence>
<keyword evidence="14" id="KW-1185">Reference proteome</keyword>
<evidence type="ECO:0000313" key="14">
    <source>
        <dbReference type="Proteomes" id="UP000414233"/>
    </source>
</evidence>
<dbReference type="InterPro" id="IPR001702">
    <property type="entry name" value="Porin_Gram-ve"/>
</dbReference>
<sequence length="374" mass="39678">MKRFPTGRAMRSRAGMKFSRLAAAALLAAGAAAAHAQSSVTLYGSLDAGVAYISNQAGHANWIAEQGGAQPDRWGLRGSEDLGGGNKAIFLLENGFSTLTGNTIKAGAMFNRQSWVGLQSDRLGTVTIGHMTPFNFDWLGPYSTAYLGQNWYMFHPGNIDELANTSVVQIDNAVRYVTPDFAGLKFAGMFAFGNTTNFAVGRKYSVGANYANGPFKASVVYSNENNRTPNVAVLGGPTFQGQPVGTYAASNVQNMGAGLSYVIGPWLLHALYTRVKLESPGQSDTYQSWDGGANFATGAANQITFGVANTTLSGKRWTQVQLGDVYSLSKRTQVYVSGVYQHASGNGAVTAVNTISPSSTSGQLVVMTGMHHSF</sequence>